<reference evidence="10 11" key="1">
    <citation type="submission" date="2017-09" db="EMBL/GenBank/DDBJ databases">
        <title>WGS assembly of Aquilegia coerulea Goldsmith.</title>
        <authorList>
            <person name="Hodges S."/>
            <person name="Kramer E."/>
            <person name="Nordborg M."/>
            <person name="Tomkins J."/>
            <person name="Borevitz J."/>
            <person name="Derieg N."/>
            <person name="Yan J."/>
            <person name="Mihaltcheva S."/>
            <person name="Hayes R.D."/>
            <person name="Rokhsar D."/>
        </authorList>
    </citation>
    <scope>NUCLEOTIDE SEQUENCE [LARGE SCALE GENOMIC DNA]</scope>
    <source>
        <strain evidence="11">cv. Goldsmith</strain>
    </source>
</reference>
<evidence type="ECO:0000259" key="9">
    <source>
        <dbReference type="PROSITE" id="PS51282"/>
    </source>
</evidence>
<name>A0A2G5DN55_AQUCA</name>
<dbReference type="Pfam" id="PF04564">
    <property type="entry name" value="U-box"/>
    <property type="match status" value="1"/>
</dbReference>
<keyword evidence="7" id="KW-0539">Nucleus</keyword>
<feature type="compositionally biased region" description="Basic and acidic residues" evidence="8">
    <location>
        <begin position="749"/>
        <end position="760"/>
    </location>
</feature>
<feature type="region of interest" description="Disordered" evidence="8">
    <location>
        <begin position="380"/>
        <end position="431"/>
    </location>
</feature>
<dbReference type="InterPro" id="IPR036875">
    <property type="entry name" value="Znf_CCHC_sf"/>
</dbReference>
<dbReference type="OrthoDB" id="106784at2759"/>
<sequence>MAVYYKFKSAKDFDSVPIDGHFISVSNLKEKIFETKHLGRGTDFDLMVSNAQTDEEYPDPDTLIPKNTSVLIRRIPGRPRMPIVTEREVTKAPENKEEDSQPAKSSFSAPDVSAMTFPEETEWDEFGNDLYAIPEVPPVQYSNQAQDAPPPNRDDEDSKIKALIDTPALDWQQQVQDGFGFGRGFGRGMGGRMMGGRGSGRGLLERKTPPPGYICHRCKVPGHFIQHCPTNGDPNFDIKKTKPPTGIPRSMLVPTPDGSYALPSGAVAVMKPNEAVFEKEIEGLPSNRSMNDIPPELRCPLCKEVIQDAVLTSKCCFKSFCDKCIRSHIISKSTCACGANNVLADDLLPNKTVRETINRFLESNNSSAENAGSMLHVQDMESARPAQPKVPSPTLSAYSRGEEMTTQPAQFKAPAPTHSASSKGEQLPPIQKDEGLGMQELASEAKDAGAPPLSLSKGRDANNVDACDATFDSMPLKAAMPQGSAPLAEEEMQQKPSASEPGKKKKKKKARLPPNELQWRTPQDIGGENYMMPFPPPACDPYWGNMQFGMDGFMNPYGGTMPYMGYAPGPFDPMGGMLPQDYFGGPGYMMPGFPHQRDFPDFPVGSSLAPPIVSRAEFEARKADLRRRRDSEGRVERIGSRDPEYGRNVSNDDDISSMKSEHRMMSKGKSPDHHHRHYRHQDEKESSQERSHHHRADRESSLDRSRHHQVERESSLDRSHHYHHRSHYHHDEREVSPERGHHHRRHRRTESPLHDAEPVRHVKRKSDRHDLPPSRDLEPVRKRRAIEQEDTVKDNGEDTADKKQKASVFSRISFPGETGGYKKRKVPSAGSSNLSNGYKDQPVRYANGHLNEIKRSEKVMPALDHDSSDDDERHFKRRPARYEPPPLAPPIEWEEDVQPSRSSRERAHNKHRDR</sequence>
<dbReference type="InterPro" id="IPR013083">
    <property type="entry name" value="Znf_RING/FYVE/PHD"/>
</dbReference>
<evidence type="ECO:0000256" key="5">
    <source>
        <dbReference type="ARBA" id="ARBA00022771"/>
    </source>
</evidence>
<feature type="region of interest" description="Disordered" evidence="8">
    <location>
        <begin position="443"/>
        <end position="463"/>
    </location>
</feature>
<accession>A0A2G5DN55</accession>
<feature type="region of interest" description="Disordered" evidence="8">
    <location>
        <begin position="87"/>
        <end position="111"/>
    </location>
</feature>
<keyword evidence="5" id="KW-0863">Zinc-finger</keyword>
<feature type="compositionally biased region" description="Polar residues" evidence="8">
    <location>
        <begin position="829"/>
        <end position="838"/>
    </location>
</feature>
<dbReference type="PANTHER" id="PTHR15439:SF0">
    <property type="entry name" value="CELL DIVISION CYCLE AND APOPTOSIS REGULATOR PROTEIN 1-RELATED"/>
    <property type="match status" value="1"/>
</dbReference>
<feature type="compositionally biased region" description="Basic and acidic residues" evidence="8">
    <location>
        <begin position="851"/>
        <end position="874"/>
    </location>
</feature>
<dbReference type="PROSITE" id="PS51282">
    <property type="entry name" value="DWNN"/>
    <property type="match status" value="1"/>
</dbReference>
<dbReference type="GO" id="GO:0016567">
    <property type="term" value="P:protein ubiquitination"/>
    <property type="evidence" value="ECO:0007669"/>
    <property type="project" value="UniProtKB-UniPathway"/>
</dbReference>
<evidence type="ECO:0000313" key="10">
    <source>
        <dbReference type="EMBL" id="PIA44929.1"/>
    </source>
</evidence>
<evidence type="ECO:0000256" key="2">
    <source>
        <dbReference type="ARBA" id="ARBA00004906"/>
    </source>
</evidence>
<dbReference type="Pfam" id="PF13696">
    <property type="entry name" value="zf-CCHC_2"/>
    <property type="match status" value="1"/>
</dbReference>
<dbReference type="PANTHER" id="PTHR15439">
    <property type="entry name" value="RETINOBLASTOMA-BINDING PROTEIN 6"/>
    <property type="match status" value="1"/>
</dbReference>
<dbReference type="GO" id="GO:0006511">
    <property type="term" value="P:ubiquitin-dependent protein catabolic process"/>
    <property type="evidence" value="ECO:0007669"/>
    <property type="project" value="TreeGrafter"/>
</dbReference>
<dbReference type="GO" id="GO:0003676">
    <property type="term" value="F:nucleic acid binding"/>
    <property type="evidence" value="ECO:0007669"/>
    <property type="project" value="InterPro"/>
</dbReference>
<evidence type="ECO:0000256" key="3">
    <source>
        <dbReference type="ARBA" id="ARBA00022679"/>
    </source>
</evidence>
<dbReference type="InParanoid" id="A0A2G5DN55"/>
<dbReference type="Gene3D" id="3.10.20.90">
    <property type="entry name" value="Phosphatidylinositol 3-kinase Catalytic Subunit, Chain A, domain 1"/>
    <property type="match status" value="1"/>
</dbReference>
<evidence type="ECO:0000313" key="11">
    <source>
        <dbReference type="Proteomes" id="UP000230069"/>
    </source>
</evidence>
<dbReference type="FunCoup" id="A0A2G5DN55">
    <property type="interactions" value="1354"/>
</dbReference>
<dbReference type="GO" id="GO:0061630">
    <property type="term" value="F:ubiquitin protein ligase activity"/>
    <property type="evidence" value="ECO:0007669"/>
    <property type="project" value="InterPro"/>
</dbReference>
<dbReference type="InterPro" id="IPR014891">
    <property type="entry name" value="DWNN_domain"/>
</dbReference>
<feature type="compositionally biased region" description="Basic and acidic residues" evidence="8">
    <location>
        <begin position="729"/>
        <end position="739"/>
    </location>
</feature>
<feature type="compositionally biased region" description="Basic and acidic residues" evidence="8">
    <location>
        <begin position="680"/>
        <end position="719"/>
    </location>
</feature>
<feature type="region of interest" description="Disordered" evidence="8">
    <location>
        <begin position="480"/>
        <end position="524"/>
    </location>
</feature>
<dbReference type="GO" id="GO:0005634">
    <property type="term" value="C:nucleus"/>
    <property type="evidence" value="ECO:0007669"/>
    <property type="project" value="UniProtKB-SubCell"/>
</dbReference>
<evidence type="ECO:0000256" key="6">
    <source>
        <dbReference type="ARBA" id="ARBA00022833"/>
    </source>
</evidence>
<keyword evidence="11" id="KW-1185">Reference proteome</keyword>
<dbReference type="AlphaFoldDB" id="A0A2G5DN55"/>
<dbReference type="SUPFAM" id="SSF57756">
    <property type="entry name" value="Retrovirus zinc finger-like domains"/>
    <property type="match status" value="1"/>
</dbReference>
<proteinExistence type="predicted"/>
<keyword evidence="3" id="KW-0808">Transferase</keyword>
<feature type="compositionally biased region" description="Basic and acidic residues" evidence="8">
    <location>
        <begin position="622"/>
        <end position="645"/>
    </location>
</feature>
<dbReference type="Proteomes" id="UP000230069">
    <property type="component" value="Unassembled WGS sequence"/>
</dbReference>
<organism evidence="10 11">
    <name type="scientific">Aquilegia coerulea</name>
    <name type="common">Rocky mountain columbine</name>
    <dbReference type="NCBI Taxonomy" id="218851"/>
    <lineage>
        <taxon>Eukaryota</taxon>
        <taxon>Viridiplantae</taxon>
        <taxon>Streptophyta</taxon>
        <taxon>Embryophyta</taxon>
        <taxon>Tracheophyta</taxon>
        <taxon>Spermatophyta</taxon>
        <taxon>Magnoliopsida</taxon>
        <taxon>Ranunculales</taxon>
        <taxon>Ranunculaceae</taxon>
        <taxon>Thalictroideae</taxon>
        <taxon>Aquilegia</taxon>
    </lineage>
</organism>
<dbReference type="GO" id="GO:0008270">
    <property type="term" value="F:zinc ion binding"/>
    <property type="evidence" value="ECO:0007669"/>
    <property type="project" value="UniProtKB-KW"/>
</dbReference>
<feature type="compositionally biased region" description="Basic and acidic residues" evidence="8">
    <location>
        <begin position="87"/>
        <end position="101"/>
    </location>
</feature>
<protein>
    <recommendedName>
        <fullName evidence="9">DWNN domain-containing protein</fullName>
    </recommendedName>
</protein>
<keyword evidence="6" id="KW-0862">Zinc</keyword>
<dbReference type="EMBL" id="KZ305034">
    <property type="protein sequence ID" value="PIA44929.1"/>
    <property type="molecule type" value="Genomic_DNA"/>
</dbReference>
<keyword evidence="4" id="KW-0479">Metal-binding</keyword>
<evidence type="ECO:0000256" key="4">
    <source>
        <dbReference type="ARBA" id="ARBA00022723"/>
    </source>
</evidence>
<dbReference type="InterPro" id="IPR003613">
    <property type="entry name" value="Ubox_domain"/>
</dbReference>
<dbReference type="CDD" id="cd16620">
    <property type="entry name" value="vRING-HC-C4C4_RBBP6"/>
    <property type="match status" value="1"/>
</dbReference>
<dbReference type="GO" id="GO:0006397">
    <property type="term" value="P:mRNA processing"/>
    <property type="evidence" value="ECO:0007669"/>
    <property type="project" value="InterPro"/>
</dbReference>
<comment type="pathway">
    <text evidence="2">Protein modification; protein ubiquitination.</text>
</comment>
<dbReference type="Gene3D" id="3.30.40.10">
    <property type="entry name" value="Zinc/RING finger domain, C3HC4 (zinc finger)"/>
    <property type="match status" value="1"/>
</dbReference>
<dbReference type="UniPathway" id="UPA00143"/>
<evidence type="ECO:0000256" key="7">
    <source>
        <dbReference type="ARBA" id="ARBA00023242"/>
    </source>
</evidence>
<dbReference type="Gene3D" id="4.10.60.10">
    <property type="entry name" value="Zinc finger, CCHC-type"/>
    <property type="match status" value="1"/>
</dbReference>
<dbReference type="InterPro" id="IPR033489">
    <property type="entry name" value="RBBP6"/>
</dbReference>
<comment type="subcellular location">
    <subcellularLocation>
        <location evidence="1">Nucleus</location>
    </subcellularLocation>
</comment>
<dbReference type="InterPro" id="IPR025829">
    <property type="entry name" value="Zn_knuckle_CX2CX3GHX4C"/>
</dbReference>
<gene>
    <name evidence="10" type="ORF">AQUCO_01700479v1</name>
</gene>
<dbReference type="STRING" id="218851.A0A2G5DN55"/>
<feature type="compositionally biased region" description="Basic and acidic residues" evidence="8">
    <location>
        <begin position="767"/>
        <end position="804"/>
    </location>
</feature>
<feature type="domain" description="DWNN" evidence="9">
    <location>
        <begin position="3"/>
        <end position="76"/>
    </location>
</feature>
<dbReference type="SMART" id="SM01180">
    <property type="entry name" value="DWNN"/>
    <property type="match status" value="1"/>
</dbReference>
<feature type="region of interest" description="Disordered" evidence="8">
    <location>
        <begin position="622"/>
        <end position="914"/>
    </location>
</feature>
<evidence type="ECO:0000256" key="8">
    <source>
        <dbReference type="SAM" id="MobiDB-lite"/>
    </source>
</evidence>
<dbReference type="SUPFAM" id="SSF57850">
    <property type="entry name" value="RING/U-box"/>
    <property type="match status" value="1"/>
</dbReference>
<dbReference type="Pfam" id="PF08783">
    <property type="entry name" value="DWNN"/>
    <property type="match status" value="1"/>
</dbReference>
<evidence type="ECO:0000256" key="1">
    <source>
        <dbReference type="ARBA" id="ARBA00004123"/>
    </source>
</evidence>